<comment type="caution">
    <text evidence="1">The sequence shown here is derived from an EMBL/GenBank/DDBJ whole genome shotgun (WGS) entry which is preliminary data.</text>
</comment>
<dbReference type="RefSeq" id="WP_117988552.1">
    <property type="nucleotide sequence ID" value="NZ_CABMFG010000053.1"/>
</dbReference>
<protein>
    <submittedName>
        <fullName evidence="1">DUF4835 family protein</fullName>
    </submittedName>
</protein>
<evidence type="ECO:0000313" key="2">
    <source>
        <dbReference type="Proteomes" id="UP000286075"/>
    </source>
</evidence>
<evidence type="ECO:0000313" key="1">
    <source>
        <dbReference type="EMBL" id="RGX75621.1"/>
    </source>
</evidence>
<name>A0A413GWX8_9BACE</name>
<dbReference type="Proteomes" id="UP000286075">
    <property type="component" value="Unassembled WGS sequence"/>
</dbReference>
<organism evidence="1 2">
    <name type="scientific">Bacteroides stercorirosoris</name>
    <dbReference type="NCBI Taxonomy" id="871324"/>
    <lineage>
        <taxon>Bacteria</taxon>
        <taxon>Pseudomonadati</taxon>
        <taxon>Bacteroidota</taxon>
        <taxon>Bacteroidia</taxon>
        <taxon>Bacteroidales</taxon>
        <taxon>Bacteroidaceae</taxon>
        <taxon>Bacteroides</taxon>
    </lineage>
</organism>
<dbReference type="EMBL" id="QSCF01000053">
    <property type="protein sequence ID" value="RGX75621.1"/>
    <property type="molecule type" value="Genomic_DNA"/>
</dbReference>
<sequence>MILLLTVVALKSAAQELNCKFTVNYSQIQGTSTQVFTTLENALMEFINTRRWTQAQYEVNERIRCSMNLTVKEYNEADGRWKCELIVQSIRPVWQSGYQTVVFSFKDTDIAFNYREFDPLELRDNVIDNNLTAVIAYYAYMIIGLDMDTMAPQGGTELFRAAEDIVTAAQNLGETGWKAFDSSRNRYALVSDYLEDSMSPLRKLMYDYHRTGMDELSVNAIRARAAITTALGGLKQAQQNKPMSALPGLFTEIKKDELVNLYSQAAMKEKEDVFELLSSVNPSLSAEWEKMKQ</sequence>
<dbReference type="InterPro" id="IPR032274">
    <property type="entry name" value="DUF4835"/>
</dbReference>
<dbReference type="AlphaFoldDB" id="A0A413GWX8"/>
<gene>
    <name evidence="1" type="ORF">DXA68_21085</name>
</gene>
<proteinExistence type="predicted"/>
<dbReference type="Pfam" id="PF16119">
    <property type="entry name" value="DUF4835"/>
    <property type="match status" value="1"/>
</dbReference>
<accession>A0A413GWX8</accession>
<reference evidence="1 2" key="1">
    <citation type="submission" date="2018-08" db="EMBL/GenBank/DDBJ databases">
        <title>A genome reference for cultivated species of the human gut microbiota.</title>
        <authorList>
            <person name="Zou Y."/>
            <person name="Xue W."/>
            <person name="Luo G."/>
        </authorList>
    </citation>
    <scope>NUCLEOTIDE SEQUENCE [LARGE SCALE GENOMIC DNA]</scope>
    <source>
        <strain evidence="1 2">OF03-9BH</strain>
    </source>
</reference>
<dbReference type="OrthoDB" id="9773381at2"/>